<gene>
    <name evidence="3" type="ORF">FS320_33050</name>
</gene>
<dbReference type="InterPro" id="IPR038729">
    <property type="entry name" value="Rad50/SbcC_AAA"/>
</dbReference>
<accession>A0A5N7MUK1</accession>
<dbReference type="Gene3D" id="3.40.50.300">
    <property type="entry name" value="P-loop containing nucleotide triphosphate hydrolases"/>
    <property type="match status" value="1"/>
</dbReference>
<dbReference type="InterPro" id="IPR022205">
    <property type="entry name" value="DUF3732"/>
</dbReference>
<feature type="domain" description="Rad50/SbcC-type AAA" evidence="2">
    <location>
        <begin position="12"/>
        <end position="226"/>
    </location>
</feature>
<dbReference type="Pfam" id="PF12532">
    <property type="entry name" value="DUF3732"/>
    <property type="match status" value="1"/>
</dbReference>
<organism evidence="3 4">
    <name type="scientific">Microvirga tunisiensis</name>
    <dbReference type="NCBI Taxonomy" id="2108360"/>
    <lineage>
        <taxon>Bacteria</taxon>
        <taxon>Pseudomonadati</taxon>
        <taxon>Pseudomonadota</taxon>
        <taxon>Alphaproteobacteria</taxon>
        <taxon>Hyphomicrobiales</taxon>
        <taxon>Methylobacteriaceae</taxon>
        <taxon>Microvirga</taxon>
    </lineage>
</organism>
<keyword evidence="4" id="KW-1185">Reference proteome</keyword>
<sequence>MRWNIERITFYSHDGRRRDIVLTPGSVNIITGASGTGKSALIRAIDYCLGSKDCDLPEHVKIHASAVAVLWTNGEANLLTARIIPPSGQATSTRMFVAFGAEISLPDRVEDLPGSCNLATARVEIQRAFGIGDVTQDVSKGRSKPERISIRHITPYLFLSKSVIDSETILFHGMDNKEKAEGIIGSMPYFLGAMDEESIDTEKRLKQLRKALESELARMSSRDAELDVLKQRALSLLGEAAQCGIAPTAAQDSNLDSLLNDLNLVAQWSPSATPLQDDSALTGLYDAKAAALSEIAELRRQRRIVAETVQYASGFSDTVSRQLRKVAIVETLNPSSMHETCPVCLQHTTAAPEMLTLIRQSAEKLKKERTVTSHQRPRLEGQIEALNQEIEALTGQLRSIDNQISSLISAADDSKRLADNTQRAVRVVGRVSYFLEAFKQRSHEPNKRLSEIEAEISDLEANYDPEYKELRLRTAESEISRSATDIIKPLPTEPPCTGAEIQFLSKKPDIVLVQPSTKRIVRFGSIGSDQNYLAIHLALIFAIQRFLKETAAPVPGVVVVDQVSRPYFPSDDETDEINLDQESEDEDTRALKRHFDFLFSEVAREQDLQIVVLEHAYFAEDPRYTSSTKYRWTKASGEKLIPRDWPIVEANKSRSR</sequence>
<proteinExistence type="predicted"/>
<reference evidence="3 4" key="1">
    <citation type="journal article" date="2019" name="Syst. Appl. Microbiol.">
        <title>Microvirga tunisiensis sp. nov., a root nodule symbiotic bacterium isolated from Lupinus micranthus and L. luteus grown in Northern Tunisia.</title>
        <authorList>
            <person name="Msaddak A."/>
            <person name="Rejili M."/>
            <person name="Duran D."/>
            <person name="Mars M."/>
            <person name="Palacios J.M."/>
            <person name="Ruiz-Argueso T."/>
            <person name="Rey L."/>
            <person name="Imperial J."/>
        </authorList>
    </citation>
    <scope>NUCLEOTIDE SEQUENCE [LARGE SCALE GENOMIC DNA]</scope>
    <source>
        <strain evidence="3 4">Lmie10</strain>
    </source>
</reference>
<evidence type="ECO:0000259" key="2">
    <source>
        <dbReference type="Pfam" id="PF13476"/>
    </source>
</evidence>
<keyword evidence="1" id="KW-0175">Coiled coil</keyword>
<dbReference type="GO" id="GO:0006302">
    <property type="term" value="P:double-strand break repair"/>
    <property type="evidence" value="ECO:0007669"/>
    <property type="project" value="InterPro"/>
</dbReference>
<dbReference type="GO" id="GO:0016887">
    <property type="term" value="F:ATP hydrolysis activity"/>
    <property type="evidence" value="ECO:0007669"/>
    <property type="project" value="InterPro"/>
</dbReference>
<protein>
    <submittedName>
        <fullName evidence="3">DUF3732 domain-containing protein</fullName>
    </submittedName>
</protein>
<dbReference type="EMBL" id="VOSK01000267">
    <property type="protein sequence ID" value="MPR29774.1"/>
    <property type="molecule type" value="Genomic_DNA"/>
</dbReference>
<dbReference type="RefSeq" id="WP_152716654.1">
    <property type="nucleotide sequence ID" value="NZ_VOSJ01000288.1"/>
</dbReference>
<dbReference type="PANTHER" id="PTHR32114">
    <property type="entry name" value="ABC TRANSPORTER ABCH.3"/>
    <property type="match status" value="1"/>
</dbReference>
<dbReference type="AlphaFoldDB" id="A0A5N7MUK1"/>
<dbReference type="Pfam" id="PF13476">
    <property type="entry name" value="AAA_23"/>
    <property type="match status" value="1"/>
</dbReference>
<dbReference type="SUPFAM" id="SSF52540">
    <property type="entry name" value="P-loop containing nucleoside triphosphate hydrolases"/>
    <property type="match status" value="1"/>
</dbReference>
<dbReference type="PANTHER" id="PTHR32114:SF2">
    <property type="entry name" value="ABC TRANSPORTER ABCH.3"/>
    <property type="match status" value="1"/>
</dbReference>
<name>A0A5N7MUK1_9HYPH</name>
<evidence type="ECO:0000256" key="1">
    <source>
        <dbReference type="SAM" id="Coils"/>
    </source>
</evidence>
<feature type="coiled-coil region" evidence="1">
    <location>
        <begin position="376"/>
        <end position="403"/>
    </location>
</feature>
<evidence type="ECO:0000313" key="4">
    <source>
        <dbReference type="Proteomes" id="UP000403266"/>
    </source>
</evidence>
<dbReference type="InterPro" id="IPR027417">
    <property type="entry name" value="P-loop_NTPase"/>
</dbReference>
<dbReference type="OrthoDB" id="103556at2"/>
<comment type="caution">
    <text evidence="3">The sequence shown here is derived from an EMBL/GenBank/DDBJ whole genome shotgun (WGS) entry which is preliminary data.</text>
</comment>
<evidence type="ECO:0000313" key="3">
    <source>
        <dbReference type="EMBL" id="MPR29774.1"/>
    </source>
</evidence>
<dbReference type="Proteomes" id="UP000403266">
    <property type="component" value="Unassembled WGS sequence"/>
</dbReference>